<feature type="region of interest" description="Disordered" evidence="1">
    <location>
        <begin position="70"/>
        <end position="135"/>
    </location>
</feature>
<protein>
    <recommendedName>
        <fullName evidence="4">HTH cro/C1-type domain-containing protein</fullName>
    </recommendedName>
</protein>
<accession>A0ABT5C1S6</accession>
<feature type="compositionally biased region" description="Pro residues" evidence="1">
    <location>
        <begin position="90"/>
        <end position="101"/>
    </location>
</feature>
<keyword evidence="3" id="KW-1185">Reference proteome</keyword>
<dbReference type="Proteomes" id="UP001217485">
    <property type="component" value="Unassembled WGS sequence"/>
</dbReference>
<dbReference type="RefSeq" id="WP_272097413.1">
    <property type="nucleotide sequence ID" value="NZ_JAQNDK010000002.1"/>
</dbReference>
<comment type="caution">
    <text evidence="2">The sequence shown here is derived from an EMBL/GenBank/DDBJ whole genome shotgun (WGS) entry which is preliminary data.</text>
</comment>
<feature type="compositionally biased region" description="Low complexity" evidence="1">
    <location>
        <begin position="102"/>
        <end position="112"/>
    </location>
</feature>
<dbReference type="EMBL" id="JAQNDK010000002">
    <property type="protein sequence ID" value="MDC0680372.1"/>
    <property type="molecule type" value="Genomic_DNA"/>
</dbReference>
<feature type="compositionally biased region" description="Pro residues" evidence="1">
    <location>
        <begin position="113"/>
        <end position="126"/>
    </location>
</feature>
<name>A0ABT5C1S6_9BACT</name>
<gene>
    <name evidence="2" type="ORF">POL72_21695</name>
</gene>
<organism evidence="2 3">
    <name type="scientific">Sorangium atrum</name>
    <dbReference type="NCBI Taxonomy" id="2995308"/>
    <lineage>
        <taxon>Bacteria</taxon>
        <taxon>Pseudomonadati</taxon>
        <taxon>Myxococcota</taxon>
        <taxon>Polyangia</taxon>
        <taxon>Polyangiales</taxon>
        <taxon>Polyangiaceae</taxon>
        <taxon>Sorangium</taxon>
    </lineage>
</organism>
<evidence type="ECO:0000313" key="3">
    <source>
        <dbReference type="Proteomes" id="UP001217485"/>
    </source>
</evidence>
<evidence type="ECO:0000313" key="2">
    <source>
        <dbReference type="EMBL" id="MDC0680372.1"/>
    </source>
</evidence>
<proteinExistence type="predicted"/>
<sequence>MRTRAAVDLEAWAEARGGVRAAAREIGIASPTLSRWISGQRTPADDGELSKAWIETQTGVKAAGWNVLVDQAAPPSPPPVKASTGRRAPSPSPRPRRPPSQPSRAPAATASPPELPPAEPEPPEPPASLEELKRRARAIPGEIRRLRGRVERGDVAVSACETIRRLLTDERAAAIAAIEADGTATVAEVEQLRALVLDVTRGCEGCRARVAAALKERAA</sequence>
<reference evidence="2 3" key="1">
    <citation type="submission" date="2023-01" db="EMBL/GenBank/DDBJ databases">
        <title>Minimal conservation of predation-associated metabolite biosynthetic gene clusters underscores biosynthetic potential of Myxococcota including descriptions for ten novel species: Archangium lansinium sp. nov., Myxococcus landrumus sp. nov., Nannocystis bai.</title>
        <authorList>
            <person name="Ahearne A."/>
            <person name="Stevens C."/>
            <person name="Dowd S."/>
        </authorList>
    </citation>
    <scope>NUCLEOTIDE SEQUENCE [LARGE SCALE GENOMIC DNA]</scope>
    <source>
        <strain evidence="2 3">WIWO2</strain>
    </source>
</reference>
<evidence type="ECO:0008006" key="4">
    <source>
        <dbReference type="Google" id="ProtNLM"/>
    </source>
</evidence>
<evidence type="ECO:0000256" key="1">
    <source>
        <dbReference type="SAM" id="MobiDB-lite"/>
    </source>
</evidence>